<reference evidence="1 2" key="1">
    <citation type="journal article" date="2022" name="Int. J. Syst. Evol. Microbiol.">
        <title>Noviherbaspirillum aridicola sp. nov., isolated from an arid soil in Pakistan.</title>
        <authorList>
            <person name="Khan I.U."/>
            <person name="Saqib M."/>
            <person name="Amin A."/>
            <person name="Hussain F."/>
            <person name="Li L."/>
            <person name="Liu Y.H."/>
            <person name="Fang B.Z."/>
            <person name="Ahmed I."/>
            <person name="Li W.J."/>
        </authorList>
    </citation>
    <scope>NUCLEOTIDE SEQUENCE [LARGE SCALE GENOMIC DNA]</scope>
    <source>
        <strain evidence="1 2">NCCP-691</strain>
    </source>
</reference>
<proteinExistence type="predicted"/>
<comment type="caution">
    <text evidence="1">The sequence shown here is derived from an EMBL/GenBank/DDBJ whole genome shotgun (WGS) entry which is preliminary data.</text>
</comment>
<dbReference type="Proteomes" id="UP000887222">
    <property type="component" value="Unassembled WGS sequence"/>
</dbReference>
<evidence type="ECO:0000313" key="2">
    <source>
        <dbReference type="Proteomes" id="UP000887222"/>
    </source>
</evidence>
<evidence type="ECO:0000313" key="1">
    <source>
        <dbReference type="EMBL" id="GIZ52147.1"/>
    </source>
</evidence>
<keyword evidence="2" id="KW-1185">Reference proteome</keyword>
<accession>A0ABQ4Q579</accession>
<name>A0ABQ4Q579_9BURK</name>
<protein>
    <submittedName>
        <fullName evidence="1">Uncharacterized protein</fullName>
    </submittedName>
</protein>
<gene>
    <name evidence="1" type="ORF">NCCP691_21610</name>
</gene>
<dbReference type="EMBL" id="BPMK01000008">
    <property type="protein sequence ID" value="GIZ52147.1"/>
    <property type="molecule type" value="Genomic_DNA"/>
</dbReference>
<sequence length="249" mass="28389">MTGAVMDTDGIQTGSFIFCTSYIVDSADSQERYRKWLAYYDEMKPRFGAARIFLIDDGSALKNIPGALSVVDADQRLPARLPDGPVMFRFDQHYGRKSISVYPGWWRSFSFAARIAARYGYRKAIHCESDAYVISERMMNFMAGLDDGWTTFWCQRWGFPETALQVIAGPQLSTLEAFHDLGEDFWFTDLGNAGFAEHILPFTQVIKNFVGDRYGECMEDYPDDVDFVCQAVPSMQFQNRGRRVVKTAD</sequence>
<organism evidence="1 2">
    <name type="scientific">Noviherbaspirillum aridicola</name>
    <dbReference type="NCBI Taxonomy" id="2849687"/>
    <lineage>
        <taxon>Bacteria</taxon>
        <taxon>Pseudomonadati</taxon>
        <taxon>Pseudomonadota</taxon>
        <taxon>Betaproteobacteria</taxon>
        <taxon>Burkholderiales</taxon>
        <taxon>Oxalobacteraceae</taxon>
        <taxon>Noviherbaspirillum</taxon>
    </lineage>
</organism>